<feature type="transmembrane region" description="Helical" evidence="1">
    <location>
        <begin position="92"/>
        <end position="113"/>
    </location>
</feature>
<dbReference type="PANTHER" id="PTHR34989">
    <property type="entry name" value="PROTEIN HDED"/>
    <property type="match status" value="1"/>
</dbReference>
<gene>
    <name evidence="2" type="ORF">H8S54_05160</name>
</gene>
<evidence type="ECO:0000256" key="1">
    <source>
        <dbReference type="SAM" id="Phobius"/>
    </source>
</evidence>
<dbReference type="EMBL" id="JACOOT010000011">
    <property type="protein sequence ID" value="MBC5650511.1"/>
    <property type="molecule type" value="Genomic_DNA"/>
</dbReference>
<name>A0A8I0DQH3_9FIRM</name>
<dbReference type="InterPro" id="IPR005325">
    <property type="entry name" value="DUF308_memb"/>
</dbReference>
<feature type="transmembrane region" description="Helical" evidence="1">
    <location>
        <begin position="125"/>
        <end position="145"/>
    </location>
</feature>
<dbReference type="PANTHER" id="PTHR34989:SF1">
    <property type="entry name" value="PROTEIN HDED"/>
    <property type="match status" value="1"/>
</dbReference>
<sequence length="195" mass="21365">MNSSGTLKIARNGYIVMAVIFCALGIFLMVNPTKAMKIICVLAGILFIADGIIKIIGYFSRDFYCLAFQFDLGFGILMIAIGILILVRRESILRLIFVIFGLVILADALLRIQMSVEAKKFGLKLWWGILIIAVVTGVFGMILLIDPAGGAKMTVIFTGIGFLLEGILKLCVAVYTVKIRGNGDVVCEEEYQEIS</sequence>
<dbReference type="AlphaFoldDB" id="A0A8I0DQH3"/>
<dbReference type="Proteomes" id="UP000652847">
    <property type="component" value="Unassembled WGS sequence"/>
</dbReference>
<evidence type="ECO:0000313" key="2">
    <source>
        <dbReference type="EMBL" id="MBC5650511.1"/>
    </source>
</evidence>
<keyword evidence="3" id="KW-1185">Reference proteome</keyword>
<protein>
    <submittedName>
        <fullName evidence="2">DUF308 domain-containing protein</fullName>
    </submittedName>
</protein>
<keyword evidence="1" id="KW-1133">Transmembrane helix</keyword>
<keyword evidence="1" id="KW-0812">Transmembrane</keyword>
<comment type="caution">
    <text evidence="2">The sequence shown here is derived from an EMBL/GenBank/DDBJ whole genome shotgun (WGS) entry which is preliminary data.</text>
</comment>
<organism evidence="2 3">
    <name type="scientific">Blautia segnis</name>
    <dbReference type="NCBI Taxonomy" id="2763030"/>
    <lineage>
        <taxon>Bacteria</taxon>
        <taxon>Bacillati</taxon>
        <taxon>Bacillota</taxon>
        <taxon>Clostridia</taxon>
        <taxon>Lachnospirales</taxon>
        <taxon>Lachnospiraceae</taxon>
        <taxon>Blautia</taxon>
    </lineage>
</organism>
<dbReference type="GO" id="GO:0005886">
    <property type="term" value="C:plasma membrane"/>
    <property type="evidence" value="ECO:0007669"/>
    <property type="project" value="TreeGrafter"/>
</dbReference>
<accession>A0A8I0DQH3</accession>
<dbReference type="RefSeq" id="WP_021926541.1">
    <property type="nucleotide sequence ID" value="NZ_JACOOT010000011.1"/>
</dbReference>
<reference evidence="2 3" key="1">
    <citation type="submission" date="2020-08" db="EMBL/GenBank/DDBJ databases">
        <title>Genome public.</title>
        <authorList>
            <person name="Liu C."/>
            <person name="Sun Q."/>
        </authorList>
    </citation>
    <scope>NUCLEOTIDE SEQUENCE [LARGE SCALE GENOMIC DNA]</scope>
    <source>
        <strain evidence="2 3">BX17</strain>
    </source>
</reference>
<feature type="transmembrane region" description="Helical" evidence="1">
    <location>
        <begin position="36"/>
        <end position="56"/>
    </location>
</feature>
<dbReference type="Pfam" id="PF03729">
    <property type="entry name" value="DUF308"/>
    <property type="match status" value="2"/>
</dbReference>
<feature type="transmembrane region" description="Helical" evidence="1">
    <location>
        <begin position="151"/>
        <end position="172"/>
    </location>
</feature>
<dbReference type="InterPro" id="IPR052712">
    <property type="entry name" value="Acid_resist_chaperone_HdeD"/>
</dbReference>
<proteinExistence type="predicted"/>
<feature type="transmembrane region" description="Helical" evidence="1">
    <location>
        <begin position="63"/>
        <end position="86"/>
    </location>
</feature>
<evidence type="ECO:0000313" key="3">
    <source>
        <dbReference type="Proteomes" id="UP000652847"/>
    </source>
</evidence>
<keyword evidence="1" id="KW-0472">Membrane</keyword>
<feature type="transmembrane region" description="Helical" evidence="1">
    <location>
        <begin position="12"/>
        <end position="30"/>
    </location>
</feature>